<protein>
    <submittedName>
        <fullName evidence="2">CHAT domain-containing protein</fullName>
    </submittedName>
</protein>
<evidence type="ECO:0000313" key="3">
    <source>
        <dbReference type="Proteomes" id="UP000036847"/>
    </source>
</evidence>
<accession>A0AAE6EU55</accession>
<dbReference type="RefSeq" id="WP_032536647.1">
    <property type="nucleotide sequence ID" value="NZ_CP036546.1"/>
</dbReference>
<evidence type="ECO:0000259" key="1">
    <source>
        <dbReference type="Pfam" id="PF12770"/>
    </source>
</evidence>
<dbReference type="Pfam" id="PF12770">
    <property type="entry name" value="CHAT"/>
    <property type="match status" value="1"/>
</dbReference>
<reference evidence="2 3" key="1">
    <citation type="submission" date="2019-03" db="EMBL/GenBank/DDBJ databases">
        <title>Complete genome assembly of MDR B. fragilis.</title>
        <authorList>
            <person name="Sydenham T.V."/>
            <person name="Hasman H."/>
            <person name="Justesen U.S."/>
        </authorList>
    </citation>
    <scope>NUCLEOTIDE SEQUENCE [LARGE SCALE GENOMIC DNA]</scope>
    <source>
        <strain evidence="2 3">DCMSKEJBY0001B</strain>
    </source>
</reference>
<dbReference type="InterPro" id="IPR024983">
    <property type="entry name" value="CHAT_dom"/>
</dbReference>
<proteinExistence type="predicted"/>
<dbReference type="EMBL" id="CP036546">
    <property type="protein sequence ID" value="QCQ46080.1"/>
    <property type="molecule type" value="Genomic_DNA"/>
</dbReference>
<dbReference type="PANTHER" id="PTHR10098">
    <property type="entry name" value="RAPSYN-RELATED"/>
    <property type="match status" value="1"/>
</dbReference>
<evidence type="ECO:0000313" key="2">
    <source>
        <dbReference type="EMBL" id="QCQ46080.1"/>
    </source>
</evidence>
<name>A0AAE6EU55_BACFG</name>
<sequence length="1084" mass="125135">MMMSLIFDSLRNLYRKGDLSGYSDYYKSLSDQDITPEISLLSVHAFCTMGNWKEAEKSLQKLRNSGSPIYSAKATLIENEIDFLLCGYSIEKANRIIELCDNAQKDFPNDEFMCFADEVKYKIRSAMLTWGILNAEDKKEHIEIGKQLLEKFFVIDKEHSFDFLAALVNDSYNYPCPDAIKACELVKSYQHWIDTPDSLLDIIPVYLASIIPLLRVQYPETSMLPKNQLPVELKEVLEFCSKAGYVAGKAFIESKYGSHLLELESMEGITWITSSIKEFIHLGYYKQADSLYKQAIACLENNSQTTLLYEFKQANKIDVDFLDFPYKKETELLETLHKIYASGDYEQAMTLASEYLEGSICENTRAGIICMMMNSGIKLGVSRRLLNLIEAEIERLYPLKKSVLLAQYYKFKALAENTPRNQHWLMAIELYHATGYLEDELQCRLYFLTEDIQKVKDPSVNLLSDPVIVDNFQIIQSQLDSIVFLPNRNILKGQYYQYYGLACLNHNIAETYNCYKKAEEYFMNAGCLRLYAQNMHYLSGLLITIARQNRDIQFYNEAIYILEKGIRILSDSELFDFVWRLNFLLFVCHSEILKYNLVDPDAQKEFAIKTENLLNETLESYTLLFTKIRPKENSEWIVASISLYRDARQLLEQGFNFYYIEQKWEECILWIEKSYSRSLSSILSNNMSLPSSMHPLIREENEIKEISGSHISIVKSREIQRQLNSLYKEMLGIPKLRKYAQSKLKILPDYVTLQRKIVNEENRLNSNQKLFFIYYFVVCDSIHLLAVSSIWERPFRTIIPLSANSLKKELEGFRNISEADEEFFVKSSVLIEPLASYTMPNDIICFIPHGIIHNLPLHALILEGEPLIMRNPVFYNSSIQSWDYIQFRKNSDGNEKYMFSKVNIIGNPTGDLHFADQEAKKLAEMFHVEALTGNVSKEMFIEKLVSASMFHFTGHGYYREDNGFQSALKLSQGMVIRAKDIIDLKLNIELAILSACETGKYKVYSGEEQLGLSSALLMAGARSVISSLWPVDDEATEIFFVHFYQYLKTGSNKITALQQAMIDVRNIKKQTSLWAAFILQGSAF</sequence>
<dbReference type="AlphaFoldDB" id="A0AAE6EU55"/>
<dbReference type="Proteomes" id="UP000036847">
    <property type="component" value="Chromosome"/>
</dbReference>
<dbReference type="PANTHER" id="PTHR10098:SF108">
    <property type="entry name" value="TETRATRICOPEPTIDE REPEAT PROTEIN 28"/>
    <property type="match status" value="1"/>
</dbReference>
<feature type="domain" description="CHAT" evidence="1">
    <location>
        <begin position="829"/>
        <end position="1082"/>
    </location>
</feature>
<gene>
    <name evidence="2" type="ORF">EC80_015060</name>
</gene>
<organism evidence="2 3">
    <name type="scientific">Bacteroides fragilis</name>
    <dbReference type="NCBI Taxonomy" id="817"/>
    <lineage>
        <taxon>Bacteria</taxon>
        <taxon>Pseudomonadati</taxon>
        <taxon>Bacteroidota</taxon>
        <taxon>Bacteroidia</taxon>
        <taxon>Bacteroidales</taxon>
        <taxon>Bacteroidaceae</taxon>
        <taxon>Bacteroides</taxon>
    </lineage>
</organism>